<name>S7RIY2_GLOTA</name>
<dbReference type="RefSeq" id="XP_007868863.1">
    <property type="nucleotide sequence ID" value="XM_007870672.1"/>
</dbReference>
<sequence>MFCLPWIGCGPKRQSEWRDVYDVRKSRTRIRLSLDKHHLPHRRLRLKLSLVPAPGKRIGHATLRIILPGGTTVVAVWPEEASRGPTTRTDWRNRRQTSTTSKSALQGGLGAVNLQAGVEREVTHEVERRYTVRNGQTARGDGVGSSEAYWVFVEDISEAGRGGIATHTEMYVELDKLPDSFDFKLNLEILPGRKKHRWNNAEVYKSGVRTVSLRDIK</sequence>
<dbReference type="EMBL" id="KB469307">
    <property type="protein sequence ID" value="EPQ52559.1"/>
    <property type="molecule type" value="Genomic_DNA"/>
</dbReference>
<accession>S7RIY2</accession>
<dbReference type="AlphaFoldDB" id="S7RIY2"/>
<dbReference type="GeneID" id="19302381"/>
<gene>
    <name evidence="2" type="ORF">GLOTRDRAFT_131794</name>
</gene>
<keyword evidence="3" id="KW-1185">Reference proteome</keyword>
<dbReference type="Proteomes" id="UP000030669">
    <property type="component" value="Unassembled WGS sequence"/>
</dbReference>
<dbReference type="KEGG" id="gtr:GLOTRDRAFT_131794"/>
<proteinExistence type="predicted"/>
<dbReference type="HOGENOM" id="CLU_1272420_0_0_1"/>
<evidence type="ECO:0000313" key="3">
    <source>
        <dbReference type="Proteomes" id="UP000030669"/>
    </source>
</evidence>
<feature type="region of interest" description="Disordered" evidence="1">
    <location>
        <begin position="79"/>
        <end position="104"/>
    </location>
</feature>
<reference evidence="2 3" key="1">
    <citation type="journal article" date="2012" name="Science">
        <title>The Paleozoic origin of enzymatic lignin decomposition reconstructed from 31 fungal genomes.</title>
        <authorList>
            <person name="Floudas D."/>
            <person name="Binder M."/>
            <person name="Riley R."/>
            <person name="Barry K."/>
            <person name="Blanchette R.A."/>
            <person name="Henrissat B."/>
            <person name="Martinez A.T."/>
            <person name="Otillar R."/>
            <person name="Spatafora J.W."/>
            <person name="Yadav J.S."/>
            <person name="Aerts A."/>
            <person name="Benoit I."/>
            <person name="Boyd A."/>
            <person name="Carlson A."/>
            <person name="Copeland A."/>
            <person name="Coutinho P.M."/>
            <person name="de Vries R.P."/>
            <person name="Ferreira P."/>
            <person name="Findley K."/>
            <person name="Foster B."/>
            <person name="Gaskell J."/>
            <person name="Glotzer D."/>
            <person name="Gorecki P."/>
            <person name="Heitman J."/>
            <person name="Hesse C."/>
            <person name="Hori C."/>
            <person name="Igarashi K."/>
            <person name="Jurgens J.A."/>
            <person name="Kallen N."/>
            <person name="Kersten P."/>
            <person name="Kohler A."/>
            <person name="Kuees U."/>
            <person name="Kumar T.K.A."/>
            <person name="Kuo A."/>
            <person name="LaButti K."/>
            <person name="Larrondo L.F."/>
            <person name="Lindquist E."/>
            <person name="Ling A."/>
            <person name="Lombard V."/>
            <person name="Lucas S."/>
            <person name="Lundell T."/>
            <person name="Martin R."/>
            <person name="McLaughlin D.J."/>
            <person name="Morgenstern I."/>
            <person name="Morin E."/>
            <person name="Murat C."/>
            <person name="Nagy L.G."/>
            <person name="Nolan M."/>
            <person name="Ohm R.A."/>
            <person name="Patyshakuliyeva A."/>
            <person name="Rokas A."/>
            <person name="Ruiz-Duenas F.J."/>
            <person name="Sabat G."/>
            <person name="Salamov A."/>
            <person name="Samejima M."/>
            <person name="Schmutz J."/>
            <person name="Slot J.C."/>
            <person name="St John F."/>
            <person name="Stenlid J."/>
            <person name="Sun H."/>
            <person name="Sun S."/>
            <person name="Syed K."/>
            <person name="Tsang A."/>
            <person name="Wiebenga A."/>
            <person name="Young D."/>
            <person name="Pisabarro A."/>
            <person name="Eastwood D.C."/>
            <person name="Martin F."/>
            <person name="Cullen D."/>
            <person name="Grigoriev I.V."/>
            <person name="Hibbett D.S."/>
        </authorList>
    </citation>
    <scope>NUCLEOTIDE SEQUENCE [LARGE SCALE GENOMIC DNA]</scope>
    <source>
        <strain evidence="2 3">ATCC 11539</strain>
    </source>
</reference>
<evidence type="ECO:0000313" key="2">
    <source>
        <dbReference type="EMBL" id="EPQ52559.1"/>
    </source>
</evidence>
<protein>
    <submittedName>
        <fullName evidence="2">Uncharacterized protein</fullName>
    </submittedName>
</protein>
<evidence type="ECO:0000256" key="1">
    <source>
        <dbReference type="SAM" id="MobiDB-lite"/>
    </source>
</evidence>
<organism evidence="2 3">
    <name type="scientific">Gloeophyllum trabeum (strain ATCC 11539 / FP-39264 / Madison 617)</name>
    <name type="common">Brown rot fungus</name>
    <dbReference type="NCBI Taxonomy" id="670483"/>
    <lineage>
        <taxon>Eukaryota</taxon>
        <taxon>Fungi</taxon>
        <taxon>Dikarya</taxon>
        <taxon>Basidiomycota</taxon>
        <taxon>Agaricomycotina</taxon>
        <taxon>Agaricomycetes</taxon>
        <taxon>Gloeophyllales</taxon>
        <taxon>Gloeophyllaceae</taxon>
        <taxon>Gloeophyllum</taxon>
    </lineage>
</organism>